<keyword evidence="1" id="KW-0472">Membrane</keyword>
<sequence length="159" mass="18118">MNPLDVFKWATIKAVLEILLYVLYLVVRQVFVSILQICQYSQGTANIPLGHGRISIILYRRQRAVGEVSLCKLVPRDNLEWAAVLYGSPYSHYLKNKKKYTTIVWYHDVMEDAEKTMSGLFEKLNIPQDCVPLAMKCKSLDSQDGTFLSREALSGIKTS</sequence>
<keyword evidence="1" id="KW-1133">Transmembrane helix</keyword>
<dbReference type="EMBL" id="JAUCMV010000004">
    <property type="protein sequence ID" value="KAK0407114.1"/>
    <property type="molecule type" value="Genomic_DNA"/>
</dbReference>
<keyword evidence="1" id="KW-0812">Transmembrane</keyword>
<dbReference type="AlphaFoldDB" id="A0AA39HKN5"/>
<comment type="caution">
    <text evidence="2">The sequence shown here is derived from an EMBL/GenBank/DDBJ whole genome shotgun (WGS) entry which is preliminary data.</text>
</comment>
<dbReference type="Proteomes" id="UP001175271">
    <property type="component" value="Unassembled WGS sequence"/>
</dbReference>
<organism evidence="2 3">
    <name type="scientific">Steinernema hermaphroditum</name>
    <dbReference type="NCBI Taxonomy" id="289476"/>
    <lineage>
        <taxon>Eukaryota</taxon>
        <taxon>Metazoa</taxon>
        <taxon>Ecdysozoa</taxon>
        <taxon>Nematoda</taxon>
        <taxon>Chromadorea</taxon>
        <taxon>Rhabditida</taxon>
        <taxon>Tylenchina</taxon>
        <taxon>Panagrolaimomorpha</taxon>
        <taxon>Strongyloidoidea</taxon>
        <taxon>Steinernematidae</taxon>
        <taxon>Steinernema</taxon>
    </lineage>
</organism>
<name>A0AA39HKN5_9BILA</name>
<evidence type="ECO:0000313" key="3">
    <source>
        <dbReference type="Proteomes" id="UP001175271"/>
    </source>
</evidence>
<reference evidence="2" key="1">
    <citation type="submission" date="2023-06" db="EMBL/GenBank/DDBJ databases">
        <title>Genomic analysis of the entomopathogenic nematode Steinernema hermaphroditum.</title>
        <authorList>
            <person name="Schwarz E.M."/>
            <person name="Heppert J.K."/>
            <person name="Baniya A."/>
            <person name="Schwartz H.T."/>
            <person name="Tan C.-H."/>
            <person name="Antoshechkin I."/>
            <person name="Sternberg P.W."/>
            <person name="Goodrich-Blair H."/>
            <person name="Dillman A.R."/>
        </authorList>
    </citation>
    <scope>NUCLEOTIDE SEQUENCE</scope>
    <source>
        <strain evidence="2">PS9179</strain>
        <tissue evidence="2">Whole animal</tissue>
    </source>
</reference>
<evidence type="ECO:0008006" key="4">
    <source>
        <dbReference type="Google" id="ProtNLM"/>
    </source>
</evidence>
<evidence type="ECO:0000256" key="1">
    <source>
        <dbReference type="SAM" id="Phobius"/>
    </source>
</evidence>
<accession>A0AA39HKN5</accession>
<proteinExistence type="predicted"/>
<protein>
    <recommendedName>
        <fullName evidence="4">Sulfotransferase domain-containing protein</fullName>
    </recommendedName>
</protein>
<keyword evidence="3" id="KW-1185">Reference proteome</keyword>
<evidence type="ECO:0000313" key="2">
    <source>
        <dbReference type="EMBL" id="KAK0407114.1"/>
    </source>
</evidence>
<feature type="transmembrane region" description="Helical" evidence="1">
    <location>
        <begin position="6"/>
        <end position="27"/>
    </location>
</feature>
<gene>
    <name evidence="2" type="ORF">QR680_019007</name>
</gene>